<evidence type="ECO:0008006" key="3">
    <source>
        <dbReference type="Google" id="ProtNLM"/>
    </source>
</evidence>
<dbReference type="InterPro" id="IPR028994">
    <property type="entry name" value="Integrin_alpha_N"/>
</dbReference>
<dbReference type="Pfam" id="PF01839">
    <property type="entry name" value="FG-GAP"/>
    <property type="match status" value="1"/>
</dbReference>
<proteinExistence type="predicted"/>
<gene>
    <name evidence="2" type="ORF">METZ01_LOCUS508353</name>
</gene>
<reference evidence="2" key="1">
    <citation type="submission" date="2018-05" db="EMBL/GenBank/DDBJ databases">
        <authorList>
            <person name="Lanie J.A."/>
            <person name="Ng W.-L."/>
            <person name="Kazmierczak K.M."/>
            <person name="Andrzejewski T.M."/>
            <person name="Davidsen T.M."/>
            <person name="Wayne K.J."/>
            <person name="Tettelin H."/>
            <person name="Glass J.I."/>
            <person name="Rusch D."/>
            <person name="Podicherti R."/>
            <person name="Tsui H.-C.T."/>
            <person name="Winkler M.E."/>
        </authorList>
    </citation>
    <scope>NUCLEOTIDE SEQUENCE</scope>
</reference>
<evidence type="ECO:0000313" key="2">
    <source>
        <dbReference type="EMBL" id="SVE55499.1"/>
    </source>
</evidence>
<keyword evidence="1" id="KW-0732">Signal</keyword>
<accession>A0A383EFU7</accession>
<evidence type="ECO:0000256" key="1">
    <source>
        <dbReference type="ARBA" id="ARBA00022729"/>
    </source>
</evidence>
<organism evidence="2">
    <name type="scientific">marine metagenome</name>
    <dbReference type="NCBI Taxonomy" id="408172"/>
    <lineage>
        <taxon>unclassified sequences</taxon>
        <taxon>metagenomes</taxon>
        <taxon>ecological metagenomes</taxon>
    </lineage>
</organism>
<dbReference type="SUPFAM" id="SSF69318">
    <property type="entry name" value="Integrin alpha N-terminal domain"/>
    <property type="match status" value="1"/>
</dbReference>
<feature type="non-terminal residue" evidence="2">
    <location>
        <position position="69"/>
    </location>
</feature>
<name>A0A383EFU7_9ZZZZ</name>
<dbReference type="InterPro" id="IPR013517">
    <property type="entry name" value="FG-GAP"/>
</dbReference>
<dbReference type="EMBL" id="UINC01225430">
    <property type="protein sequence ID" value="SVE55499.1"/>
    <property type="molecule type" value="Genomic_DNA"/>
</dbReference>
<sequence>MRKLIFVTFVIGVFALAPRTTRAQLTFAEHTIATDLSGGYQVVAADLNADGRTDLIALASRLSELIWFE</sequence>
<protein>
    <recommendedName>
        <fullName evidence="3">VCBS repeat-containing protein</fullName>
    </recommendedName>
</protein>
<dbReference type="AlphaFoldDB" id="A0A383EFU7"/>